<dbReference type="Pfam" id="PF16248">
    <property type="entry name" value="DUF4905"/>
    <property type="match status" value="1"/>
</dbReference>
<dbReference type="EMBL" id="CP048222">
    <property type="protein sequence ID" value="QHT68280.1"/>
    <property type="molecule type" value="Genomic_DNA"/>
</dbReference>
<name>A0A6C0GKW2_9BACT</name>
<dbReference type="RefSeq" id="WP_162444294.1">
    <property type="nucleotide sequence ID" value="NZ_CP048222.1"/>
</dbReference>
<protein>
    <submittedName>
        <fullName evidence="1">DUF4905 domain-containing protein</fullName>
    </submittedName>
</protein>
<sequence length="266" mass="30203">MSKKLRLNFSYSFSGQIWRLLTEAETGIIVAETRDGNQRKTDFAAIYQNKLLYESVPLPETWWISAVALQQGILLLQTFPDSQTPVPKGILALDVRSANIIWQHPQLNYAGFSILQSAVIATESTNDGQIYRLINLKTGKTSDLARYSPLDETGISADSKIIFPRHYTSENKYFPAIVSFLNQKLGIKAEKAVDYAEYQHLLIISYYLYDHNTLSNFLVVIDRQTGILLHESIATQLSGTGLDTFCIMNNHLIFVREKKELLSYEL</sequence>
<reference evidence="1 2" key="1">
    <citation type="submission" date="2020-01" db="EMBL/GenBank/DDBJ databases">
        <authorList>
            <person name="Kim M.K."/>
        </authorList>
    </citation>
    <scope>NUCLEOTIDE SEQUENCE [LARGE SCALE GENOMIC DNA]</scope>
    <source>
        <strain evidence="1 2">172606-1</strain>
    </source>
</reference>
<organism evidence="1 2">
    <name type="scientific">Rhodocytophaga rosea</name>
    <dbReference type="NCBI Taxonomy" id="2704465"/>
    <lineage>
        <taxon>Bacteria</taxon>
        <taxon>Pseudomonadati</taxon>
        <taxon>Bacteroidota</taxon>
        <taxon>Cytophagia</taxon>
        <taxon>Cytophagales</taxon>
        <taxon>Rhodocytophagaceae</taxon>
        <taxon>Rhodocytophaga</taxon>
    </lineage>
</organism>
<gene>
    <name evidence="1" type="ORF">GXP67_17345</name>
</gene>
<dbReference type="AlphaFoldDB" id="A0A6C0GKW2"/>
<evidence type="ECO:0000313" key="1">
    <source>
        <dbReference type="EMBL" id="QHT68280.1"/>
    </source>
</evidence>
<accession>A0A6C0GKW2</accession>
<keyword evidence="2" id="KW-1185">Reference proteome</keyword>
<dbReference type="InterPro" id="IPR032595">
    <property type="entry name" value="DUF4905"/>
</dbReference>
<dbReference type="KEGG" id="rhoz:GXP67_17345"/>
<dbReference type="Proteomes" id="UP000480178">
    <property type="component" value="Chromosome"/>
</dbReference>
<evidence type="ECO:0000313" key="2">
    <source>
        <dbReference type="Proteomes" id="UP000480178"/>
    </source>
</evidence>
<proteinExistence type="predicted"/>